<comment type="similarity">
    <text evidence="2 9">Belongs to the glycosyl hydrolase 35 family.</text>
</comment>
<dbReference type="PROSITE" id="PS01182">
    <property type="entry name" value="GLYCOSYL_HYDROL_F35"/>
    <property type="match status" value="1"/>
</dbReference>
<feature type="domain" description="Beta-galactosidase jelly roll" evidence="11">
    <location>
        <begin position="469"/>
        <end position="536"/>
    </location>
</feature>
<name>A0A2R6W0D6_MARPO</name>
<evidence type="ECO:0000256" key="2">
    <source>
        <dbReference type="ARBA" id="ARBA00009809"/>
    </source>
</evidence>
<evidence type="ECO:0000256" key="9">
    <source>
        <dbReference type="RuleBase" id="RU003679"/>
    </source>
</evidence>
<dbReference type="GO" id="GO:0009505">
    <property type="term" value="C:plant-type cell wall"/>
    <property type="evidence" value="ECO:0000318"/>
    <property type="project" value="GO_Central"/>
</dbReference>
<dbReference type="SUPFAM" id="SSF49785">
    <property type="entry name" value="Galactose-binding domain-like"/>
    <property type="match status" value="2"/>
</dbReference>
<evidence type="ECO:0000256" key="3">
    <source>
        <dbReference type="ARBA" id="ARBA00012756"/>
    </source>
</evidence>
<dbReference type="Gene3D" id="3.20.20.80">
    <property type="entry name" value="Glycosidases"/>
    <property type="match status" value="1"/>
</dbReference>
<dbReference type="FunFam" id="3.20.20.80:FF:000006">
    <property type="entry name" value="Beta-galactosidase"/>
    <property type="match status" value="1"/>
</dbReference>
<evidence type="ECO:0000259" key="11">
    <source>
        <dbReference type="Pfam" id="PF13364"/>
    </source>
</evidence>
<evidence type="ECO:0000313" key="14">
    <source>
        <dbReference type="EMBL" id="PTQ27319.1"/>
    </source>
</evidence>
<evidence type="ECO:0000256" key="4">
    <source>
        <dbReference type="ARBA" id="ARBA00022729"/>
    </source>
</evidence>
<evidence type="ECO:0000256" key="1">
    <source>
        <dbReference type="ARBA" id="ARBA00001412"/>
    </source>
</evidence>
<keyword evidence="5 8" id="KW-0378">Hydrolase</keyword>
<dbReference type="InterPro" id="IPR041392">
    <property type="entry name" value="GHD"/>
</dbReference>
<dbReference type="EC" id="3.2.1.23" evidence="3 8"/>
<dbReference type="Pfam" id="PF01301">
    <property type="entry name" value="Glyco_hydro_35"/>
    <property type="match status" value="1"/>
</dbReference>
<dbReference type="EMBL" id="KZ772873">
    <property type="protein sequence ID" value="PTQ27319.1"/>
    <property type="molecule type" value="Genomic_DNA"/>
</dbReference>
<keyword evidence="15" id="KW-1185">Reference proteome</keyword>
<dbReference type="PRINTS" id="PR00742">
    <property type="entry name" value="GLHYDRLASE35"/>
</dbReference>
<dbReference type="InterPro" id="IPR001944">
    <property type="entry name" value="Glycoside_Hdrlase_35"/>
</dbReference>
<dbReference type="InterPro" id="IPR031330">
    <property type="entry name" value="Gly_Hdrlase_35_cat"/>
</dbReference>
<dbReference type="Gene3D" id="2.60.120.260">
    <property type="entry name" value="Galactose-binding domain-like"/>
    <property type="match status" value="2"/>
</dbReference>
<dbReference type="GO" id="GO:0004565">
    <property type="term" value="F:beta-galactosidase activity"/>
    <property type="evidence" value="ECO:0000318"/>
    <property type="project" value="GO_Central"/>
</dbReference>
<organism evidence="14 15">
    <name type="scientific">Marchantia polymorpha</name>
    <name type="common">Common liverwort</name>
    <name type="synonym">Marchantia aquatica</name>
    <dbReference type="NCBI Taxonomy" id="3197"/>
    <lineage>
        <taxon>Eukaryota</taxon>
        <taxon>Viridiplantae</taxon>
        <taxon>Streptophyta</taxon>
        <taxon>Embryophyta</taxon>
        <taxon>Marchantiophyta</taxon>
        <taxon>Marchantiopsida</taxon>
        <taxon>Marchantiidae</taxon>
        <taxon>Marchantiales</taxon>
        <taxon>Marchantiaceae</taxon>
        <taxon>Marchantia</taxon>
    </lineage>
</organism>
<dbReference type="InterPro" id="IPR025300">
    <property type="entry name" value="BetaGal_jelly_roll_dom"/>
</dbReference>
<dbReference type="AlphaFoldDB" id="A0A2R6W0D6"/>
<dbReference type="GO" id="GO:0019388">
    <property type="term" value="P:galactose catabolic process"/>
    <property type="evidence" value="ECO:0000318"/>
    <property type="project" value="GO_Central"/>
</dbReference>
<gene>
    <name evidence="14" type="ORF">MARPO_0206s0004</name>
</gene>
<dbReference type="GO" id="GO:0005773">
    <property type="term" value="C:vacuole"/>
    <property type="evidence" value="ECO:0000318"/>
    <property type="project" value="GO_Central"/>
</dbReference>
<dbReference type="Gramene" id="Mp5g19950.1">
    <property type="protein sequence ID" value="Mp5g19950.1.cds1"/>
    <property type="gene ID" value="Mp5g19950"/>
</dbReference>
<feature type="domain" description="Glycoside hydrolase 35 catalytic" evidence="10">
    <location>
        <begin position="23"/>
        <end position="327"/>
    </location>
</feature>
<evidence type="ECO:0000259" key="12">
    <source>
        <dbReference type="Pfam" id="PF17834"/>
    </source>
</evidence>
<proteinExistence type="inferred from homology"/>
<dbReference type="PANTHER" id="PTHR23421">
    <property type="entry name" value="BETA-GALACTOSIDASE RELATED"/>
    <property type="match status" value="1"/>
</dbReference>
<dbReference type="OMA" id="LWLFCVF"/>
<feature type="domain" description="Beta-galactosidase galactose-binding" evidence="13">
    <location>
        <begin position="616"/>
        <end position="704"/>
    </location>
</feature>
<dbReference type="SUPFAM" id="SSF51445">
    <property type="entry name" value="(Trans)glycosidases"/>
    <property type="match status" value="1"/>
</dbReference>
<dbReference type="InterPro" id="IPR017853">
    <property type="entry name" value="GH"/>
</dbReference>
<dbReference type="InterPro" id="IPR048913">
    <property type="entry name" value="BetaGal_gal-bd"/>
</dbReference>
<accession>A0A2R6W0D6</accession>
<dbReference type="Proteomes" id="UP000244005">
    <property type="component" value="Unassembled WGS sequence"/>
</dbReference>
<evidence type="ECO:0000256" key="5">
    <source>
        <dbReference type="ARBA" id="ARBA00022801"/>
    </source>
</evidence>
<evidence type="ECO:0000256" key="7">
    <source>
        <dbReference type="ARBA" id="ARBA00023295"/>
    </source>
</evidence>
<dbReference type="Pfam" id="PF13364">
    <property type="entry name" value="BetaGal_ABD2"/>
    <property type="match status" value="1"/>
</dbReference>
<feature type="domain" description="Beta-galactosidase beta-sandwich" evidence="12">
    <location>
        <begin position="373"/>
        <end position="420"/>
    </location>
</feature>
<keyword evidence="4" id="KW-0732">Signal</keyword>
<dbReference type="Pfam" id="PF21467">
    <property type="entry name" value="BetaGal_gal-bd"/>
    <property type="match status" value="1"/>
</dbReference>
<dbReference type="InterPro" id="IPR019801">
    <property type="entry name" value="Glyco_hydro_35_CS"/>
</dbReference>
<protein>
    <recommendedName>
        <fullName evidence="3 8">Beta-galactosidase</fullName>
        <ecNumber evidence="3 8">3.2.1.23</ecNumber>
    </recommendedName>
</protein>
<evidence type="ECO:0000259" key="10">
    <source>
        <dbReference type="Pfam" id="PF01301"/>
    </source>
</evidence>
<dbReference type="InterPro" id="IPR008979">
    <property type="entry name" value="Galactose-bd-like_sf"/>
</dbReference>
<dbReference type="Pfam" id="PF17834">
    <property type="entry name" value="GHD"/>
    <property type="match status" value="1"/>
</dbReference>
<evidence type="ECO:0000313" key="15">
    <source>
        <dbReference type="Proteomes" id="UP000244005"/>
    </source>
</evidence>
<evidence type="ECO:0000256" key="6">
    <source>
        <dbReference type="ARBA" id="ARBA00023180"/>
    </source>
</evidence>
<evidence type="ECO:0000259" key="13">
    <source>
        <dbReference type="Pfam" id="PF21467"/>
    </source>
</evidence>
<evidence type="ECO:0000256" key="8">
    <source>
        <dbReference type="RuleBase" id="RU000675"/>
    </source>
</evidence>
<sequence length="739" mass="83484">MTVSSAKSPTHRVGGIVGFDHRSLVIDGHRRFLISGSIHYPRSTPEMWPGLIRLAKEGGLDVIDTYVFWNGHEPRPGEYNFAGRYDVVRFLETVQTEGLLVNLRIGPYVCAEWNFGGFPEWLTDIPGIELRTDNEPFKKEMEKWTTHLVRYLKDHKLFYSQGGPIIMSQIENEYGHVSASYGEAGKKYSSWAANMAENLRTSVPWIMCQQKDAPAHIINTCNSFYCDEFTPNSPNKPKMWTENYPGWLHYWGQTLQSRPVQDLAFAVARFFQFGGSYMNYYMYHGGTNFDRTAARMVTTSYDYTAPIDEYGQARQPMWEHLKNLHSAIKMCAPALAAVSGEPLVWRSQNNVQIHVFQTQHSQVREFQNSQAPTGVCAAFLANVGLTDALVSFKGRQYQLPAWSVSILPDCKTVAFNTMHVPDVSSAKEIVTVKPAAAHRNWNFFADAVGPWNLHTVVTSKSAYEQFRLTKDKTDYLWYRVRFIAPQNELPHWLVVEKAEPDLMHVFLNGKHLGHAISNSSGFFQPLTLRQGHNTIDILSVTSGRPSSGPYLEQQHGGIKGSVTLHGPKSKVTDLADMEWVHQVGLKGETLHLEAVQKSQSRAWSAHTIYPPKYHPLVWYKTVQDAPRGEAPVMLDLGSMGKGAAWVNGHHIGRYWSEIRNPSGGCDKTCSARGKWHMNKCALNCGLPSQRFYHVPRSWLKRRGNIIVLFEEIGGDPDGVSFAIQIHRSVHAQDSSKSQD</sequence>
<comment type="catalytic activity">
    <reaction evidence="1 8">
        <text>Hydrolysis of terminal non-reducing beta-D-galactose residues in beta-D-galactosides.</text>
        <dbReference type="EC" id="3.2.1.23"/>
    </reaction>
</comment>
<dbReference type="OrthoDB" id="1657402at2759"/>
<reference evidence="15" key="1">
    <citation type="journal article" date="2017" name="Cell">
        <title>Insights into land plant evolution garnered from the Marchantia polymorpha genome.</title>
        <authorList>
            <person name="Bowman J.L."/>
            <person name="Kohchi T."/>
            <person name="Yamato K.T."/>
            <person name="Jenkins J."/>
            <person name="Shu S."/>
            <person name="Ishizaki K."/>
            <person name="Yamaoka S."/>
            <person name="Nishihama R."/>
            <person name="Nakamura Y."/>
            <person name="Berger F."/>
            <person name="Adam C."/>
            <person name="Aki S.S."/>
            <person name="Althoff F."/>
            <person name="Araki T."/>
            <person name="Arteaga-Vazquez M.A."/>
            <person name="Balasubrmanian S."/>
            <person name="Barry K."/>
            <person name="Bauer D."/>
            <person name="Boehm C.R."/>
            <person name="Briginshaw L."/>
            <person name="Caballero-Perez J."/>
            <person name="Catarino B."/>
            <person name="Chen F."/>
            <person name="Chiyoda S."/>
            <person name="Chovatia M."/>
            <person name="Davies K.M."/>
            <person name="Delmans M."/>
            <person name="Demura T."/>
            <person name="Dierschke T."/>
            <person name="Dolan L."/>
            <person name="Dorantes-Acosta A.E."/>
            <person name="Eklund D.M."/>
            <person name="Florent S.N."/>
            <person name="Flores-Sandoval E."/>
            <person name="Fujiyama A."/>
            <person name="Fukuzawa H."/>
            <person name="Galik B."/>
            <person name="Grimanelli D."/>
            <person name="Grimwood J."/>
            <person name="Grossniklaus U."/>
            <person name="Hamada T."/>
            <person name="Haseloff J."/>
            <person name="Hetherington A.J."/>
            <person name="Higo A."/>
            <person name="Hirakawa Y."/>
            <person name="Hundley H.N."/>
            <person name="Ikeda Y."/>
            <person name="Inoue K."/>
            <person name="Inoue S.I."/>
            <person name="Ishida S."/>
            <person name="Jia Q."/>
            <person name="Kakita M."/>
            <person name="Kanazawa T."/>
            <person name="Kawai Y."/>
            <person name="Kawashima T."/>
            <person name="Kennedy M."/>
            <person name="Kinose K."/>
            <person name="Kinoshita T."/>
            <person name="Kohara Y."/>
            <person name="Koide E."/>
            <person name="Komatsu K."/>
            <person name="Kopischke S."/>
            <person name="Kubo M."/>
            <person name="Kyozuka J."/>
            <person name="Lagercrantz U."/>
            <person name="Lin S.S."/>
            <person name="Lindquist E."/>
            <person name="Lipzen A.M."/>
            <person name="Lu C.W."/>
            <person name="De Luna E."/>
            <person name="Martienssen R.A."/>
            <person name="Minamino N."/>
            <person name="Mizutani M."/>
            <person name="Mizutani M."/>
            <person name="Mochizuki N."/>
            <person name="Monte I."/>
            <person name="Mosher R."/>
            <person name="Nagasaki H."/>
            <person name="Nakagami H."/>
            <person name="Naramoto S."/>
            <person name="Nishitani K."/>
            <person name="Ohtani M."/>
            <person name="Okamoto T."/>
            <person name="Okumura M."/>
            <person name="Phillips J."/>
            <person name="Pollak B."/>
            <person name="Reinders A."/>
            <person name="Rovekamp M."/>
            <person name="Sano R."/>
            <person name="Sawa S."/>
            <person name="Schmid M.W."/>
            <person name="Shirakawa M."/>
            <person name="Solano R."/>
            <person name="Spunde A."/>
            <person name="Suetsugu N."/>
            <person name="Sugano S."/>
            <person name="Sugiyama A."/>
            <person name="Sun R."/>
            <person name="Suzuki Y."/>
            <person name="Takenaka M."/>
            <person name="Takezawa D."/>
            <person name="Tomogane H."/>
            <person name="Tsuzuki M."/>
            <person name="Ueda T."/>
            <person name="Umeda M."/>
            <person name="Ward J.M."/>
            <person name="Watanabe Y."/>
            <person name="Yazaki K."/>
            <person name="Yokoyama R."/>
            <person name="Yoshitake Y."/>
            <person name="Yotsui I."/>
            <person name="Zachgo S."/>
            <person name="Schmutz J."/>
        </authorList>
    </citation>
    <scope>NUCLEOTIDE SEQUENCE [LARGE SCALE GENOMIC DNA]</scope>
    <source>
        <strain evidence="15">Tak-1</strain>
    </source>
</reference>
<keyword evidence="6" id="KW-0325">Glycoprotein</keyword>
<dbReference type="GO" id="GO:0009827">
    <property type="term" value="P:plant-type cell wall modification"/>
    <property type="evidence" value="ECO:0000318"/>
    <property type="project" value="GO_Central"/>
</dbReference>
<keyword evidence="7 8" id="KW-0326">Glycosidase</keyword>